<evidence type="ECO:0000256" key="2">
    <source>
        <dbReference type="ARBA" id="ARBA00022692"/>
    </source>
</evidence>
<comment type="subcellular location">
    <subcellularLocation>
        <location evidence="1">Membrane</location>
    </subcellularLocation>
</comment>
<sequence>MLDEKARYPGFNGLGRTATIWGVPYMAMLVVVVSSMFAGVLIAFIVGPGGLLFVFLGVPVLMYFKHVCETDDQGLRIMWLEMRCRAYFWTLKLRALVNSRRAAPRFGNTVTLAPLRYGRQRRVYRDFFKPSPRGMSRLRELEPEES</sequence>
<evidence type="ECO:0000256" key="4">
    <source>
        <dbReference type="ARBA" id="ARBA00023136"/>
    </source>
</evidence>
<dbReference type="KEGG" id="pter:C2L65_45275"/>
<keyword evidence="4 5" id="KW-0472">Membrane</keyword>
<organism evidence="6 7">
    <name type="scientific">Paraburkholderia terrae</name>
    <dbReference type="NCBI Taxonomy" id="311230"/>
    <lineage>
        <taxon>Bacteria</taxon>
        <taxon>Pseudomonadati</taxon>
        <taxon>Pseudomonadota</taxon>
        <taxon>Betaproteobacteria</taxon>
        <taxon>Burkholderiales</taxon>
        <taxon>Burkholderiaceae</taxon>
        <taxon>Paraburkholderia</taxon>
    </lineage>
</organism>
<evidence type="ECO:0000313" key="7">
    <source>
        <dbReference type="Proteomes" id="UP000243502"/>
    </source>
</evidence>
<dbReference type="RefSeq" id="WP_042309099.1">
    <property type="nucleotide sequence ID" value="NZ_CP026114.1"/>
</dbReference>
<dbReference type="GO" id="GO:0016020">
    <property type="term" value="C:membrane"/>
    <property type="evidence" value="ECO:0007669"/>
    <property type="project" value="UniProtKB-SubCell"/>
</dbReference>
<gene>
    <name evidence="6" type="ORF">C2L65_45275</name>
</gene>
<feature type="transmembrane region" description="Helical" evidence="5">
    <location>
        <begin position="21"/>
        <end position="45"/>
    </location>
</feature>
<proteinExistence type="predicted"/>
<evidence type="ECO:0000256" key="1">
    <source>
        <dbReference type="ARBA" id="ARBA00004370"/>
    </source>
</evidence>
<dbReference type="AlphaFoldDB" id="A0A2I8F4J7"/>
<evidence type="ECO:0000256" key="5">
    <source>
        <dbReference type="SAM" id="Phobius"/>
    </source>
</evidence>
<dbReference type="Pfam" id="PF05101">
    <property type="entry name" value="VirB3"/>
    <property type="match status" value="1"/>
</dbReference>
<evidence type="ECO:0000313" key="6">
    <source>
        <dbReference type="EMBL" id="AUT66786.1"/>
    </source>
</evidence>
<dbReference type="InterPro" id="IPR007792">
    <property type="entry name" value="T4SS_VirB3/TrbD/AvhB"/>
</dbReference>
<dbReference type="Proteomes" id="UP000243502">
    <property type="component" value="Chromosome 4"/>
</dbReference>
<keyword evidence="3 5" id="KW-1133">Transmembrane helix</keyword>
<accession>A0A2I8F4J7</accession>
<reference evidence="6 7" key="1">
    <citation type="submission" date="2018-01" db="EMBL/GenBank/DDBJ databases">
        <title>Species boundaries and ecological features among Paraburkholderia terrae DSMZ17804T, P. hospita DSMZ17164T and P. caribensis DSMZ13236T.</title>
        <authorList>
            <person name="Pratama A.A."/>
        </authorList>
    </citation>
    <scope>NUCLEOTIDE SEQUENCE [LARGE SCALE GENOMIC DNA]</scope>
    <source>
        <strain evidence="6 7">DSM 17804</strain>
    </source>
</reference>
<name>A0A2I8F4J7_9BURK</name>
<protein>
    <submittedName>
        <fullName evidence="6">Type VI secretion protein</fullName>
    </submittedName>
</protein>
<dbReference type="EMBL" id="CP026114">
    <property type="protein sequence ID" value="AUT66786.1"/>
    <property type="molecule type" value="Genomic_DNA"/>
</dbReference>
<evidence type="ECO:0000256" key="3">
    <source>
        <dbReference type="ARBA" id="ARBA00022989"/>
    </source>
</evidence>
<keyword evidence="2 5" id="KW-0812">Transmembrane</keyword>
<dbReference type="OrthoDB" id="6631425at2"/>